<dbReference type="AlphaFoldDB" id="A0AAE3XNF4"/>
<dbReference type="PANTHER" id="PTHR43400">
    <property type="entry name" value="FUMARATE REDUCTASE"/>
    <property type="match status" value="1"/>
</dbReference>
<keyword evidence="2" id="KW-0285">Flavoprotein</keyword>
<accession>A0AAE3XNF4</accession>
<organism evidence="6 7">
    <name type="scientific">Aureibacter tunicatorum</name>
    <dbReference type="NCBI Taxonomy" id="866807"/>
    <lineage>
        <taxon>Bacteria</taxon>
        <taxon>Pseudomonadati</taxon>
        <taxon>Bacteroidota</taxon>
        <taxon>Cytophagia</taxon>
        <taxon>Cytophagales</taxon>
        <taxon>Persicobacteraceae</taxon>
        <taxon>Aureibacter</taxon>
    </lineage>
</organism>
<gene>
    <name evidence="6" type="ORF">HNQ88_001255</name>
</gene>
<dbReference type="InterPro" id="IPR050315">
    <property type="entry name" value="FAD-oxidoreductase_2"/>
</dbReference>
<keyword evidence="7" id="KW-1185">Reference proteome</keyword>
<dbReference type="Gene3D" id="3.50.50.60">
    <property type="entry name" value="FAD/NAD(P)-binding domain"/>
    <property type="match status" value="1"/>
</dbReference>
<dbReference type="GO" id="GO:0016491">
    <property type="term" value="F:oxidoreductase activity"/>
    <property type="evidence" value="ECO:0007669"/>
    <property type="project" value="UniProtKB-KW"/>
</dbReference>
<protein>
    <submittedName>
        <fullName evidence="6">Tricarballylate dehydrogenase</fullName>
    </submittedName>
</protein>
<reference evidence="6" key="1">
    <citation type="submission" date="2023-07" db="EMBL/GenBank/DDBJ databases">
        <title>Genomic Encyclopedia of Type Strains, Phase IV (KMG-IV): sequencing the most valuable type-strain genomes for metagenomic binning, comparative biology and taxonomic classification.</title>
        <authorList>
            <person name="Goeker M."/>
        </authorList>
    </citation>
    <scope>NUCLEOTIDE SEQUENCE</scope>
    <source>
        <strain evidence="6">DSM 26174</strain>
    </source>
</reference>
<dbReference type="InterPro" id="IPR036188">
    <property type="entry name" value="FAD/NAD-bd_sf"/>
</dbReference>
<proteinExistence type="predicted"/>
<evidence type="ECO:0000313" key="7">
    <source>
        <dbReference type="Proteomes" id="UP001185092"/>
    </source>
</evidence>
<dbReference type="InterPro" id="IPR027477">
    <property type="entry name" value="Succ_DH/fumarate_Rdtase_cat_sf"/>
</dbReference>
<evidence type="ECO:0000256" key="2">
    <source>
        <dbReference type="ARBA" id="ARBA00022630"/>
    </source>
</evidence>
<dbReference type="RefSeq" id="WP_309937759.1">
    <property type="nucleotide sequence ID" value="NZ_AP025305.1"/>
</dbReference>
<dbReference type="SUPFAM" id="SSF56425">
    <property type="entry name" value="Succinate dehydrogenase/fumarate reductase flavoprotein, catalytic domain"/>
    <property type="match status" value="1"/>
</dbReference>
<feature type="domain" description="FAD-dependent oxidoreductase 2 FAD-binding" evidence="5">
    <location>
        <begin position="4"/>
        <end position="470"/>
    </location>
</feature>
<evidence type="ECO:0000256" key="1">
    <source>
        <dbReference type="ARBA" id="ARBA00001974"/>
    </source>
</evidence>
<evidence type="ECO:0000256" key="3">
    <source>
        <dbReference type="ARBA" id="ARBA00022827"/>
    </source>
</evidence>
<dbReference type="EMBL" id="JAVDQD010000001">
    <property type="protein sequence ID" value="MDR6238279.1"/>
    <property type="molecule type" value="Genomic_DNA"/>
</dbReference>
<dbReference type="InterPro" id="IPR003953">
    <property type="entry name" value="FAD-dep_OxRdtase_2_FAD-bd"/>
</dbReference>
<evidence type="ECO:0000259" key="5">
    <source>
        <dbReference type="Pfam" id="PF00890"/>
    </source>
</evidence>
<dbReference type="PANTHER" id="PTHR43400:SF7">
    <property type="entry name" value="FAD-DEPENDENT OXIDOREDUCTASE 2 FAD BINDING DOMAIN-CONTAINING PROTEIN"/>
    <property type="match status" value="1"/>
</dbReference>
<keyword evidence="3" id="KW-0274">FAD</keyword>
<dbReference type="SUPFAM" id="SSF51905">
    <property type="entry name" value="FAD/NAD(P)-binding domain"/>
    <property type="match status" value="1"/>
</dbReference>
<dbReference type="Pfam" id="PF00890">
    <property type="entry name" value="FAD_binding_2"/>
    <property type="match status" value="1"/>
</dbReference>
<dbReference type="NCBIfam" id="NF006130">
    <property type="entry name" value="PRK08274.1"/>
    <property type="match status" value="1"/>
</dbReference>
<dbReference type="Gene3D" id="3.90.700.10">
    <property type="entry name" value="Succinate dehydrogenase/fumarate reductase flavoprotein, catalytic domain"/>
    <property type="match status" value="1"/>
</dbReference>
<name>A0AAE3XNF4_9BACT</name>
<comment type="caution">
    <text evidence="6">The sequence shown here is derived from an EMBL/GenBank/DDBJ whole genome shotgun (WGS) entry which is preliminary data.</text>
</comment>
<dbReference type="Proteomes" id="UP001185092">
    <property type="component" value="Unassembled WGS sequence"/>
</dbReference>
<keyword evidence="4" id="KW-0560">Oxidoreductase</keyword>
<evidence type="ECO:0000256" key="4">
    <source>
        <dbReference type="ARBA" id="ARBA00023002"/>
    </source>
</evidence>
<comment type="cofactor">
    <cofactor evidence="1">
        <name>FAD</name>
        <dbReference type="ChEBI" id="CHEBI:57692"/>
    </cofactor>
</comment>
<sequence length="493" mass="54967">MNKIIVVGTGNAALCAAIEAIDHDAEVVIIEKAPEKEKGGNTRLTSAALRIIFDHKDEVREILDNRYSDEDWARIFIEPYSHENFIEDIQSLGKGRPDNELVSWFTSQSYDIISWLKSKGVKFELAEYLSTYDNTKERHYSGGVAIQAMNGGEGMVESQLSYLQSKGAKVIYSTAATGLSVSQNNEVIGVKVRNSSGDTEVIQGAVVLGCGGFEANNAMRAQYLGQEWDQVRQRCVKYNTGEMLEAALSIGAKPYGHFTGAHITPIDPDSPWEGGLNTREKTNRLAFSWGVTVNNEGKRFIDEGRYWNNQIYVEVGKAILKQPDQIAYQIFDSQGIKFLEPYYSFQKQFYKSDSLEELSKETKLPLKEFLSTINQFNQSCDHNQNTYNPTILDGQSTKDIFPPKSNWALPITQPPFYAYPVVPGITFTFGGLFSNTKCEILDYSGYPIKGLYGCGEITGGYFYYAYPTGSGLIKGAVTGKEAGYQAAQYVKKF</sequence>
<evidence type="ECO:0000313" key="6">
    <source>
        <dbReference type="EMBL" id="MDR6238279.1"/>
    </source>
</evidence>